<reference evidence="1" key="1">
    <citation type="submission" date="2023-06" db="EMBL/GenBank/DDBJ databases">
        <authorList>
            <person name="Kurt Z."/>
        </authorList>
    </citation>
    <scope>NUCLEOTIDE SEQUENCE</scope>
</reference>
<evidence type="ECO:0000313" key="3">
    <source>
        <dbReference type="Proteomes" id="UP001642409"/>
    </source>
</evidence>
<protein>
    <submittedName>
        <fullName evidence="2">Hypothetical_protein</fullName>
    </submittedName>
</protein>
<gene>
    <name evidence="2" type="ORF">HINF_LOCUS53211</name>
    <name evidence="1" type="ORF">HINF_LOCUS907</name>
</gene>
<accession>A0AA86N5I1</accession>
<evidence type="ECO:0000313" key="1">
    <source>
        <dbReference type="EMBL" id="CAI9913262.1"/>
    </source>
</evidence>
<proteinExistence type="predicted"/>
<dbReference type="AlphaFoldDB" id="A0AA86N5I1"/>
<name>A0AA86N5I1_9EUKA</name>
<dbReference type="EMBL" id="CAXDID020000270">
    <property type="protein sequence ID" value="CAL6067832.1"/>
    <property type="molecule type" value="Genomic_DNA"/>
</dbReference>
<dbReference type="Proteomes" id="UP001642409">
    <property type="component" value="Unassembled WGS sequence"/>
</dbReference>
<keyword evidence="3" id="KW-1185">Reference proteome</keyword>
<organism evidence="1">
    <name type="scientific">Hexamita inflata</name>
    <dbReference type="NCBI Taxonomy" id="28002"/>
    <lineage>
        <taxon>Eukaryota</taxon>
        <taxon>Metamonada</taxon>
        <taxon>Diplomonadida</taxon>
        <taxon>Hexamitidae</taxon>
        <taxon>Hexamitinae</taxon>
        <taxon>Hexamita</taxon>
    </lineage>
</organism>
<evidence type="ECO:0000313" key="2">
    <source>
        <dbReference type="EMBL" id="CAL6067832.1"/>
    </source>
</evidence>
<reference evidence="2 3" key="2">
    <citation type="submission" date="2024-07" db="EMBL/GenBank/DDBJ databases">
        <authorList>
            <person name="Akdeniz Z."/>
        </authorList>
    </citation>
    <scope>NUCLEOTIDE SEQUENCE [LARGE SCALE GENOMIC DNA]</scope>
</reference>
<dbReference type="EMBL" id="CATOUU010000022">
    <property type="protein sequence ID" value="CAI9913262.1"/>
    <property type="molecule type" value="Genomic_DNA"/>
</dbReference>
<comment type="caution">
    <text evidence="1">The sequence shown here is derived from an EMBL/GenBank/DDBJ whole genome shotgun (WGS) entry which is preliminary data.</text>
</comment>
<sequence length="157" mass="17629">MHGWSHDGLTAFAYALKFDVVCLKGFVCRRELALTGGVCTTKYSFDWRSMCLLTSQFCSIWLCLQTCLQPIVLNNVGKFLCITPQYSLMDGNTCSCSPSYTTMQSGVCTCPAGSSFINVFAVVKGSELKLNEIINVLPVYPWLQQRNLLEWWQLLLS</sequence>